<feature type="transmembrane region" description="Helical" evidence="2">
    <location>
        <begin position="160"/>
        <end position="179"/>
    </location>
</feature>
<gene>
    <name evidence="3" type="ORF">EHV15_28820</name>
</gene>
<evidence type="ECO:0000313" key="3">
    <source>
        <dbReference type="EMBL" id="RRJ66482.1"/>
    </source>
</evidence>
<keyword evidence="2" id="KW-0812">Transmembrane</keyword>
<evidence type="ECO:0008006" key="5">
    <source>
        <dbReference type="Google" id="ProtNLM"/>
    </source>
</evidence>
<proteinExistence type="predicted"/>
<comment type="caution">
    <text evidence="3">The sequence shown here is derived from an EMBL/GenBank/DDBJ whole genome shotgun (WGS) entry which is preliminary data.</text>
</comment>
<feature type="transmembrane region" description="Helical" evidence="2">
    <location>
        <begin position="94"/>
        <end position="116"/>
    </location>
</feature>
<evidence type="ECO:0000256" key="2">
    <source>
        <dbReference type="SAM" id="Phobius"/>
    </source>
</evidence>
<dbReference type="Proteomes" id="UP000267017">
    <property type="component" value="Unassembled WGS sequence"/>
</dbReference>
<feature type="compositionally biased region" description="Basic and acidic residues" evidence="1">
    <location>
        <begin position="7"/>
        <end position="25"/>
    </location>
</feature>
<dbReference type="OrthoDB" id="2691442at2"/>
<feature type="transmembrane region" description="Helical" evidence="2">
    <location>
        <begin position="128"/>
        <end position="148"/>
    </location>
</feature>
<dbReference type="AlphaFoldDB" id="A0A3P3U809"/>
<sequence>MNQPKRQNREPEGNKQELSRGSGHEESLQFYGQTWRQHRRERTNIWFYSLEIGFFAGLIWGAVKGLFYFLRFTTVVPGYLVEPFFKRSFLHSQAGYYVGWLFFIVFSILATLIYTLLFRKLKGPGPGILYGIVWWGLIFGILGPMFGMTRPLLELSRDTLISEFCLYLLWGLFIGYTTAEEYTDEREREPKKSSEGVLQ</sequence>
<dbReference type="RefSeq" id="WP_128634264.1">
    <property type="nucleotide sequence ID" value="NZ_RRCN01000001.1"/>
</dbReference>
<dbReference type="EMBL" id="RRCN01000001">
    <property type="protein sequence ID" value="RRJ66482.1"/>
    <property type="molecule type" value="Genomic_DNA"/>
</dbReference>
<feature type="region of interest" description="Disordered" evidence="1">
    <location>
        <begin position="1"/>
        <end position="25"/>
    </location>
</feature>
<protein>
    <recommendedName>
        <fullName evidence="5">DUF1440 domain-containing protein</fullName>
    </recommendedName>
</protein>
<feature type="transmembrane region" description="Helical" evidence="2">
    <location>
        <begin position="45"/>
        <end position="70"/>
    </location>
</feature>
<evidence type="ECO:0000256" key="1">
    <source>
        <dbReference type="SAM" id="MobiDB-lite"/>
    </source>
</evidence>
<name>A0A3P3U809_9BACL</name>
<reference evidence="3 4" key="1">
    <citation type="submission" date="2018-11" db="EMBL/GenBank/DDBJ databases">
        <title>Genome sequencing of Paenibacillus sp. KCOM 3021 (= ChDC PVNT-B20).</title>
        <authorList>
            <person name="Kook J.-K."/>
            <person name="Park S.-N."/>
            <person name="Lim Y.K."/>
        </authorList>
    </citation>
    <scope>NUCLEOTIDE SEQUENCE [LARGE SCALE GENOMIC DNA]</scope>
    <source>
        <strain evidence="3 4">KCOM 3021</strain>
    </source>
</reference>
<dbReference type="InterPro" id="IPR024563">
    <property type="entry name" value="YqhR"/>
</dbReference>
<evidence type="ECO:0000313" key="4">
    <source>
        <dbReference type="Proteomes" id="UP000267017"/>
    </source>
</evidence>
<keyword evidence="4" id="KW-1185">Reference proteome</keyword>
<keyword evidence="2" id="KW-0472">Membrane</keyword>
<accession>A0A3P3U809</accession>
<dbReference type="Pfam" id="PF11085">
    <property type="entry name" value="YqhR"/>
    <property type="match status" value="1"/>
</dbReference>
<organism evidence="3 4">
    <name type="scientific">Paenibacillus oralis</name>
    <dbReference type="NCBI Taxonomy" id="2490856"/>
    <lineage>
        <taxon>Bacteria</taxon>
        <taxon>Bacillati</taxon>
        <taxon>Bacillota</taxon>
        <taxon>Bacilli</taxon>
        <taxon>Bacillales</taxon>
        <taxon>Paenibacillaceae</taxon>
        <taxon>Paenibacillus</taxon>
    </lineage>
</organism>
<keyword evidence="2" id="KW-1133">Transmembrane helix</keyword>